<evidence type="ECO:0000256" key="1">
    <source>
        <dbReference type="SAM" id="Phobius"/>
    </source>
</evidence>
<dbReference type="InterPro" id="IPR009060">
    <property type="entry name" value="UBA-like_sf"/>
</dbReference>
<sequence>MAASDIQGSAVRLSEALGVDLETSCAALRSHGGDADAAAAALLAAGQGAGAGGDGGLATGALGTLLEMGYAQTEAEQALAANQGDLELALTHLLGGGDVQPVPADSTQPAHADAAEDVDVDVGDCAICCEPLRASDAAMRCAGGAGSHHYGHAACLAQWVQQCRRDGVAPSCPTCRGPLQLHRRNLREFLQQGHRGAGSSDGPSRGRCRASQEDSELLHSMLDQNGRTEDGDEDPWSDINFEQVAGCILAAGAVVAIGFAASALFDHFAQKEKRSRR</sequence>
<dbReference type="PROSITE" id="PS50030">
    <property type="entry name" value="UBA"/>
    <property type="match status" value="1"/>
</dbReference>
<proteinExistence type="predicted"/>
<keyword evidence="1" id="KW-0472">Membrane</keyword>
<feature type="domain" description="UBA" evidence="2">
    <location>
        <begin position="56"/>
        <end position="96"/>
    </location>
</feature>
<evidence type="ECO:0000259" key="2">
    <source>
        <dbReference type="PROSITE" id="PS50030"/>
    </source>
</evidence>
<keyword evidence="1" id="KW-1133">Transmembrane helix</keyword>
<dbReference type="Gene3D" id="1.10.8.10">
    <property type="entry name" value="DNA helicase RuvA subunit, C-terminal domain"/>
    <property type="match status" value="1"/>
</dbReference>
<evidence type="ECO:0000313" key="3">
    <source>
        <dbReference type="EMBL" id="CAD9184170.1"/>
    </source>
</evidence>
<dbReference type="AlphaFoldDB" id="A0A7S1WRR9"/>
<accession>A0A7S1WRR9</accession>
<organism evidence="3">
    <name type="scientific">Alexandrium catenella</name>
    <name type="common">Red tide dinoflagellate</name>
    <name type="synonym">Gonyaulax catenella</name>
    <dbReference type="NCBI Taxonomy" id="2925"/>
    <lineage>
        <taxon>Eukaryota</taxon>
        <taxon>Sar</taxon>
        <taxon>Alveolata</taxon>
        <taxon>Dinophyceae</taxon>
        <taxon>Gonyaulacales</taxon>
        <taxon>Pyrocystaceae</taxon>
        <taxon>Alexandrium</taxon>
    </lineage>
</organism>
<feature type="transmembrane region" description="Helical" evidence="1">
    <location>
        <begin position="248"/>
        <end position="269"/>
    </location>
</feature>
<gene>
    <name evidence="3" type="ORF">ACAT0790_LOCUS60942</name>
</gene>
<dbReference type="SMART" id="SM00165">
    <property type="entry name" value="UBA"/>
    <property type="match status" value="2"/>
</dbReference>
<dbReference type="InterPro" id="IPR013083">
    <property type="entry name" value="Znf_RING/FYVE/PHD"/>
</dbReference>
<dbReference type="SUPFAM" id="SSF57850">
    <property type="entry name" value="RING/U-box"/>
    <property type="match status" value="1"/>
</dbReference>
<keyword evidence="1" id="KW-0812">Transmembrane</keyword>
<dbReference type="Gene3D" id="3.30.40.10">
    <property type="entry name" value="Zinc/RING finger domain, C3HC4 (zinc finger)"/>
    <property type="match status" value="1"/>
</dbReference>
<protein>
    <recommendedName>
        <fullName evidence="2">UBA domain-containing protein</fullName>
    </recommendedName>
</protein>
<reference evidence="3" key="1">
    <citation type="submission" date="2021-01" db="EMBL/GenBank/DDBJ databases">
        <authorList>
            <person name="Corre E."/>
            <person name="Pelletier E."/>
            <person name="Niang G."/>
            <person name="Scheremetjew M."/>
            <person name="Finn R."/>
            <person name="Kale V."/>
            <person name="Holt S."/>
            <person name="Cochrane G."/>
            <person name="Meng A."/>
            <person name="Brown T."/>
            <person name="Cohen L."/>
        </authorList>
    </citation>
    <scope>NUCLEOTIDE SEQUENCE</scope>
    <source>
        <strain evidence="3">OF101</strain>
    </source>
</reference>
<name>A0A7S1WRR9_ALECA</name>
<dbReference type="InterPro" id="IPR015940">
    <property type="entry name" value="UBA"/>
</dbReference>
<dbReference type="SUPFAM" id="SSF46934">
    <property type="entry name" value="UBA-like"/>
    <property type="match status" value="1"/>
</dbReference>
<dbReference type="CDD" id="cd14270">
    <property type="entry name" value="UBA"/>
    <property type="match status" value="1"/>
</dbReference>
<dbReference type="EMBL" id="HBGE01102260">
    <property type="protein sequence ID" value="CAD9184170.1"/>
    <property type="molecule type" value="Transcribed_RNA"/>
</dbReference>